<protein>
    <submittedName>
        <fullName evidence="8">RagB/SusD family nutrient uptake outer membrane protein</fullName>
    </submittedName>
</protein>
<dbReference type="RefSeq" id="WP_206986468.1">
    <property type="nucleotide sequence ID" value="NZ_JAFLQZ010000020.1"/>
</dbReference>
<feature type="domain" description="SusD-like N-terminal" evidence="7">
    <location>
        <begin position="93"/>
        <end position="221"/>
    </location>
</feature>
<dbReference type="Pfam" id="PF07980">
    <property type="entry name" value="SusD_RagB"/>
    <property type="match status" value="1"/>
</dbReference>
<evidence type="ECO:0000256" key="3">
    <source>
        <dbReference type="ARBA" id="ARBA00022729"/>
    </source>
</evidence>
<sequence>MKFSLTKRIGLVIAAGTLGLTACNDLEEYNPSNATADTVWSTPEGFVTVVNGAYSEQRSWYGKEDGEFMAESGTDLWFNRDKNTYAGQLTQYAGLTPLQGNPNRAAWVLLWKSINLCNAGINRIGEAGFTNTEERNRREGELRFLRAFYYWHLVETYGGVMLRTEETKEPVLTATRSSVPEFYNLIISDLEFAAANLPVSWGNEYSRASRKSALGFLARACLSRAYYSTGNEAQQYFTRARDAANDVINRKSELRVDLRPNYADLWNPANNKTLGRDGGEALYVVSNSVNIGLNYDDNGNRLFHVFQTQYSNKPGLEATLNYGYENNRRLMPTLTLLDLYDEVRDSRYDGSFQEVWLATRAYTWTAADANTYSKDPSVVGRQIRVGDTAMVITKRAIPGKRTKNYVVYDRDDVYLPNRTIRNGMNFVTLRKFQDPDRAAANVQAGTKDVVVMRLAEMYLISAEAENRLGNNAAAAAMVNVLRTRAAKKTPVNYTAALQVTAADITPDFILNERAREFAGENIRWFDVKRMKDGPSFVSYIKQRNPDITQVQDFHRLRPIRQEELNSLLNGTEFGQNPGY</sequence>
<keyword evidence="4" id="KW-0472">Membrane</keyword>
<keyword evidence="3" id="KW-0732">Signal</keyword>
<evidence type="ECO:0000313" key="9">
    <source>
        <dbReference type="Proteomes" id="UP000664144"/>
    </source>
</evidence>
<dbReference type="InterPro" id="IPR012944">
    <property type="entry name" value="SusD_RagB_dom"/>
</dbReference>
<evidence type="ECO:0000256" key="1">
    <source>
        <dbReference type="ARBA" id="ARBA00004442"/>
    </source>
</evidence>
<dbReference type="SUPFAM" id="SSF48452">
    <property type="entry name" value="TPR-like"/>
    <property type="match status" value="1"/>
</dbReference>
<dbReference type="InterPro" id="IPR033985">
    <property type="entry name" value="SusD-like_N"/>
</dbReference>
<dbReference type="InterPro" id="IPR011990">
    <property type="entry name" value="TPR-like_helical_dom_sf"/>
</dbReference>
<gene>
    <name evidence="8" type="ORF">J0X19_21490</name>
</gene>
<dbReference type="GO" id="GO:0009279">
    <property type="term" value="C:cell outer membrane"/>
    <property type="evidence" value="ECO:0007669"/>
    <property type="project" value="UniProtKB-SubCell"/>
</dbReference>
<evidence type="ECO:0000259" key="6">
    <source>
        <dbReference type="Pfam" id="PF07980"/>
    </source>
</evidence>
<accession>A0A939JEL1</accession>
<comment type="caution">
    <text evidence="8">The sequence shown here is derived from an EMBL/GenBank/DDBJ whole genome shotgun (WGS) entry which is preliminary data.</text>
</comment>
<reference evidence="8" key="1">
    <citation type="submission" date="2021-03" db="EMBL/GenBank/DDBJ databases">
        <authorList>
            <person name="Kim M.K."/>
        </authorList>
    </citation>
    <scope>NUCLEOTIDE SEQUENCE</scope>
    <source>
        <strain evidence="8">BT186</strain>
    </source>
</reference>
<evidence type="ECO:0000256" key="2">
    <source>
        <dbReference type="ARBA" id="ARBA00006275"/>
    </source>
</evidence>
<dbReference type="Proteomes" id="UP000664144">
    <property type="component" value="Unassembled WGS sequence"/>
</dbReference>
<dbReference type="Pfam" id="PF14322">
    <property type="entry name" value="SusD-like_3"/>
    <property type="match status" value="1"/>
</dbReference>
<feature type="domain" description="RagB/SusD" evidence="6">
    <location>
        <begin position="313"/>
        <end position="579"/>
    </location>
</feature>
<evidence type="ECO:0000256" key="4">
    <source>
        <dbReference type="ARBA" id="ARBA00023136"/>
    </source>
</evidence>
<proteinExistence type="inferred from homology"/>
<keyword evidence="5" id="KW-0998">Cell outer membrane</keyword>
<dbReference type="Gene3D" id="1.25.40.390">
    <property type="match status" value="1"/>
</dbReference>
<organism evidence="8 9">
    <name type="scientific">Hymenobacter telluris</name>
    <dbReference type="NCBI Taxonomy" id="2816474"/>
    <lineage>
        <taxon>Bacteria</taxon>
        <taxon>Pseudomonadati</taxon>
        <taxon>Bacteroidota</taxon>
        <taxon>Cytophagia</taxon>
        <taxon>Cytophagales</taxon>
        <taxon>Hymenobacteraceae</taxon>
        <taxon>Hymenobacter</taxon>
    </lineage>
</organism>
<keyword evidence="9" id="KW-1185">Reference proteome</keyword>
<dbReference type="PROSITE" id="PS51257">
    <property type="entry name" value="PROKAR_LIPOPROTEIN"/>
    <property type="match status" value="1"/>
</dbReference>
<evidence type="ECO:0000313" key="8">
    <source>
        <dbReference type="EMBL" id="MBO0360550.1"/>
    </source>
</evidence>
<evidence type="ECO:0000259" key="7">
    <source>
        <dbReference type="Pfam" id="PF14322"/>
    </source>
</evidence>
<comment type="subcellular location">
    <subcellularLocation>
        <location evidence="1">Cell outer membrane</location>
    </subcellularLocation>
</comment>
<evidence type="ECO:0000256" key="5">
    <source>
        <dbReference type="ARBA" id="ARBA00023237"/>
    </source>
</evidence>
<comment type="similarity">
    <text evidence="2">Belongs to the SusD family.</text>
</comment>
<dbReference type="AlphaFoldDB" id="A0A939JEL1"/>
<dbReference type="EMBL" id="JAFLQZ010000020">
    <property type="protein sequence ID" value="MBO0360550.1"/>
    <property type="molecule type" value="Genomic_DNA"/>
</dbReference>
<name>A0A939JEL1_9BACT</name>